<dbReference type="Gene3D" id="1.25.40.10">
    <property type="entry name" value="Tetratricopeptide repeat domain"/>
    <property type="match status" value="6"/>
</dbReference>
<keyword evidence="5" id="KW-1185">Reference proteome</keyword>
<dbReference type="eggNOG" id="KOG4197">
    <property type="taxonomic scope" value="Eukaryota"/>
</dbReference>
<gene>
    <name evidence="4" type="ORF">SELMODRAFT_465</name>
</gene>
<evidence type="ECO:0000256" key="1">
    <source>
        <dbReference type="ARBA" id="ARBA00022737"/>
    </source>
</evidence>
<dbReference type="Pfam" id="PF13041">
    <property type="entry name" value="PPR_2"/>
    <property type="match status" value="1"/>
</dbReference>
<evidence type="ECO:0000256" key="2">
    <source>
        <dbReference type="PROSITE-ProRule" id="PRU00708"/>
    </source>
</evidence>
<proteinExistence type="predicted"/>
<protein>
    <recommendedName>
        <fullName evidence="3">PROP1-like PPR domain-containing protein</fullName>
    </recommendedName>
</protein>
<dbReference type="SUPFAM" id="SSF48452">
    <property type="entry name" value="TPR-like"/>
    <property type="match status" value="2"/>
</dbReference>
<feature type="repeat" description="PPR" evidence="2">
    <location>
        <begin position="430"/>
        <end position="460"/>
    </location>
</feature>
<feature type="repeat" description="PPR" evidence="2">
    <location>
        <begin position="332"/>
        <end position="366"/>
    </location>
</feature>
<dbReference type="FunFam" id="1.25.40.10:FF:000073">
    <property type="entry name" value="Pentatricopeptide repeat-containing protein chloroplastic"/>
    <property type="match status" value="1"/>
</dbReference>
<evidence type="ECO:0000313" key="4">
    <source>
        <dbReference type="EMBL" id="EFJ20928.1"/>
    </source>
</evidence>
<dbReference type="NCBIfam" id="TIGR00756">
    <property type="entry name" value="PPR"/>
    <property type="match status" value="5"/>
</dbReference>
<dbReference type="EMBL" id="GL377601">
    <property type="protein sequence ID" value="EFJ20928.1"/>
    <property type="molecule type" value="Genomic_DNA"/>
</dbReference>
<dbReference type="InterPro" id="IPR011990">
    <property type="entry name" value="TPR-like_helical_dom_sf"/>
</dbReference>
<feature type="repeat" description="PPR" evidence="2">
    <location>
        <begin position="129"/>
        <end position="163"/>
    </location>
</feature>
<dbReference type="HOGENOM" id="CLU_002706_15_10_1"/>
<dbReference type="InterPro" id="IPR033443">
    <property type="entry name" value="PROP1-like_PPR_dom"/>
</dbReference>
<sequence>LLGMYVRCGSVESARKLFDSMAVERNGECWTVMISAYVRRGWINEALLLFKKSLLEGVRPSEGTFIALLHACSRPASLDQGKKLHRLLEEAGFQESIAPSLATSLIKMYGKCGSLDEAWKVMEKIESRDVELWTVMIASLSHFGKLDRAFELLKRMDLEGDRPSKMTFMAVLRACKDHPEARQVGGVLHGLIRERGLESDVGVGTSLVNMYARWGDAQQAQEVFSQIEARDVSSWNCLLAAYSRCSRQEQALVLYREMMLEGVKPDRLTLNTVIDVCASLKDLEQGSRIHQQIASSGFASDLMLDTALITFYGRCGKLEAALEIFEALPARDNVTWNTMIASLNDHSSPEAAMGFFQRMQQEGMAPSRVTLLTVLGLCGSVGEAKLVHSCVRESGFEQDSEVKNTLITAYGRCGGLPQALEIFEALPRKIESSWNAMMGAYAAQGKPRAALELFHRMVKLEQMIQPSVSTIILALNSCRSLADGKLVISSIPESLVEEDGFVQAAMVDMLARCGSLDDASEFFHKLGKNKDTVLWTTMVAAFARHGHSARALGLFEAMLLDGGGSPDEVTLVSVLSACSHAGLLHRGLQIFASTASDFGVQWRSLELYGCVIDLLGRAGQLQEAEMLVASSDFSGSSVLWITLLGASKVRGNEEAGKRAAVKVLELDPGNAAAHVILSNL</sequence>
<feature type="repeat" description="PPR" evidence="2">
    <location>
        <begin position="26"/>
        <end position="60"/>
    </location>
</feature>
<organism evidence="5">
    <name type="scientific">Selaginella moellendorffii</name>
    <name type="common">Spikemoss</name>
    <dbReference type="NCBI Taxonomy" id="88036"/>
    <lineage>
        <taxon>Eukaryota</taxon>
        <taxon>Viridiplantae</taxon>
        <taxon>Streptophyta</taxon>
        <taxon>Embryophyta</taxon>
        <taxon>Tracheophyta</taxon>
        <taxon>Lycopodiopsida</taxon>
        <taxon>Selaginellales</taxon>
        <taxon>Selaginellaceae</taxon>
        <taxon>Selaginella</taxon>
    </lineage>
</organism>
<dbReference type="PANTHER" id="PTHR47925:SF84">
    <property type="entry name" value="PENTATRICOPEPTIDE REPEAT-CONTAINING PROTEIN"/>
    <property type="match status" value="1"/>
</dbReference>
<accession>D8S4E1</accession>
<name>D8S4E1_SELML</name>
<dbReference type="PROSITE" id="PS51375">
    <property type="entry name" value="PPR"/>
    <property type="match status" value="6"/>
</dbReference>
<dbReference type="PANTHER" id="PTHR47925">
    <property type="entry name" value="OS01G0913400 PROTEIN-RELATED"/>
    <property type="match status" value="1"/>
</dbReference>
<evidence type="ECO:0000313" key="5">
    <source>
        <dbReference type="Proteomes" id="UP000001514"/>
    </source>
</evidence>
<dbReference type="AlphaFoldDB" id="D8S4E1"/>
<dbReference type="FunFam" id="1.25.40.10:FF:000285">
    <property type="entry name" value="Pentatricopeptide repeat-containing protein, chloroplastic"/>
    <property type="match status" value="1"/>
</dbReference>
<feature type="repeat" description="PPR" evidence="2">
    <location>
        <begin position="231"/>
        <end position="265"/>
    </location>
</feature>
<feature type="non-terminal residue" evidence="4">
    <location>
        <position position="680"/>
    </location>
</feature>
<dbReference type="FunFam" id="1.25.40.10:FF:000158">
    <property type="entry name" value="pentatricopeptide repeat-containing protein At2g33680"/>
    <property type="match status" value="1"/>
</dbReference>
<evidence type="ECO:0000259" key="3">
    <source>
        <dbReference type="Pfam" id="PF17177"/>
    </source>
</evidence>
<dbReference type="Pfam" id="PF01535">
    <property type="entry name" value="PPR"/>
    <property type="match status" value="7"/>
</dbReference>
<feature type="domain" description="PROP1-like PPR" evidence="3">
    <location>
        <begin position="39"/>
        <end position="193"/>
    </location>
</feature>
<dbReference type="KEGG" id="smo:SELMODRAFT_465"/>
<dbReference type="GO" id="GO:0048731">
    <property type="term" value="P:system development"/>
    <property type="evidence" value="ECO:0007669"/>
    <property type="project" value="UniProtKB-ARBA"/>
</dbReference>
<dbReference type="InParanoid" id="D8S4E1"/>
<reference evidence="4 5" key="1">
    <citation type="journal article" date="2011" name="Science">
        <title>The Selaginella genome identifies genetic changes associated with the evolution of vascular plants.</title>
        <authorList>
            <person name="Banks J.A."/>
            <person name="Nishiyama T."/>
            <person name="Hasebe M."/>
            <person name="Bowman J.L."/>
            <person name="Gribskov M."/>
            <person name="dePamphilis C."/>
            <person name="Albert V.A."/>
            <person name="Aono N."/>
            <person name="Aoyama T."/>
            <person name="Ambrose B.A."/>
            <person name="Ashton N.W."/>
            <person name="Axtell M.J."/>
            <person name="Barker E."/>
            <person name="Barker M.S."/>
            <person name="Bennetzen J.L."/>
            <person name="Bonawitz N.D."/>
            <person name="Chapple C."/>
            <person name="Cheng C."/>
            <person name="Correa L.G."/>
            <person name="Dacre M."/>
            <person name="DeBarry J."/>
            <person name="Dreyer I."/>
            <person name="Elias M."/>
            <person name="Engstrom E.M."/>
            <person name="Estelle M."/>
            <person name="Feng L."/>
            <person name="Finet C."/>
            <person name="Floyd S.K."/>
            <person name="Frommer W.B."/>
            <person name="Fujita T."/>
            <person name="Gramzow L."/>
            <person name="Gutensohn M."/>
            <person name="Harholt J."/>
            <person name="Hattori M."/>
            <person name="Heyl A."/>
            <person name="Hirai T."/>
            <person name="Hiwatashi Y."/>
            <person name="Ishikawa M."/>
            <person name="Iwata M."/>
            <person name="Karol K.G."/>
            <person name="Koehler B."/>
            <person name="Kolukisaoglu U."/>
            <person name="Kubo M."/>
            <person name="Kurata T."/>
            <person name="Lalonde S."/>
            <person name="Li K."/>
            <person name="Li Y."/>
            <person name="Litt A."/>
            <person name="Lyons E."/>
            <person name="Manning G."/>
            <person name="Maruyama T."/>
            <person name="Michael T.P."/>
            <person name="Mikami K."/>
            <person name="Miyazaki S."/>
            <person name="Morinaga S."/>
            <person name="Murata T."/>
            <person name="Mueller-Roeber B."/>
            <person name="Nelson D.R."/>
            <person name="Obara M."/>
            <person name="Oguri Y."/>
            <person name="Olmstead R.G."/>
            <person name="Onodera N."/>
            <person name="Petersen B.L."/>
            <person name="Pils B."/>
            <person name="Prigge M."/>
            <person name="Rensing S.A."/>
            <person name="Riano-Pachon D.M."/>
            <person name="Roberts A.W."/>
            <person name="Sato Y."/>
            <person name="Scheller H.V."/>
            <person name="Schulz B."/>
            <person name="Schulz C."/>
            <person name="Shakirov E.V."/>
            <person name="Shibagaki N."/>
            <person name="Shinohara N."/>
            <person name="Shippen D.E."/>
            <person name="Soerensen I."/>
            <person name="Sotooka R."/>
            <person name="Sugimoto N."/>
            <person name="Sugita M."/>
            <person name="Sumikawa N."/>
            <person name="Tanurdzic M."/>
            <person name="Theissen G."/>
            <person name="Ulvskov P."/>
            <person name="Wakazuki S."/>
            <person name="Weng J.K."/>
            <person name="Willats W.W."/>
            <person name="Wipf D."/>
            <person name="Wolf P.G."/>
            <person name="Yang L."/>
            <person name="Zimmer A.D."/>
            <person name="Zhu Q."/>
            <person name="Mitros T."/>
            <person name="Hellsten U."/>
            <person name="Loque D."/>
            <person name="Otillar R."/>
            <person name="Salamov A."/>
            <person name="Schmutz J."/>
            <person name="Shapiro H."/>
            <person name="Lindquist E."/>
            <person name="Lucas S."/>
            <person name="Rokhsar D."/>
            <person name="Grigoriev I.V."/>
        </authorList>
    </citation>
    <scope>NUCLEOTIDE SEQUENCE [LARGE SCALE GENOMIC DNA]</scope>
</reference>
<dbReference type="InterPro" id="IPR002885">
    <property type="entry name" value="PPR_rpt"/>
</dbReference>
<dbReference type="Proteomes" id="UP000001514">
    <property type="component" value="Unassembled WGS sequence"/>
</dbReference>
<dbReference type="FunCoup" id="D8S4E1">
    <property type="interactions" value="228"/>
</dbReference>
<feature type="non-terminal residue" evidence="4">
    <location>
        <position position="1"/>
    </location>
</feature>
<keyword evidence="1" id="KW-0677">Repeat</keyword>
<dbReference type="Pfam" id="PF17177">
    <property type="entry name" value="PPR_long"/>
    <property type="match status" value="1"/>
</dbReference>
<feature type="repeat" description="PPR" evidence="2">
    <location>
        <begin position="531"/>
        <end position="565"/>
    </location>
</feature>